<protein>
    <submittedName>
        <fullName evidence="1">SapC family protein</fullName>
    </submittedName>
</protein>
<comment type="caution">
    <text evidence="1">The sequence shown here is derived from an EMBL/GenBank/DDBJ whole genome shotgun (WGS) entry which is preliminary data.</text>
</comment>
<gene>
    <name evidence="1" type="ORF">HOP52_18620</name>
</gene>
<proteinExistence type="predicted"/>
<organism evidence="1 2">
    <name type="scientific">Billgrantia campisalis</name>
    <dbReference type="NCBI Taxonomy" id="74661"/>
    <lineage>
        <taxon>Bacteria</taxon>
        <taxon>Pseudomonadati</taxon>
        <taxon>Pseudomonadota</taxon>
        <taxon>Gammaproteobacteria</taxon>
        <taxon>Oceanospirillales</taxon>
        <taxon>Halomonadaceae</taxon>
        <taxon>Billgrantia</taxon>
    </lineage>
</organism>
<accession>A0ABS9PET3</accession>
<reference evidence="1 2" key="1">
    <citation type="submission" date="2020-05" db="EMBL/GenBank/DDBJ databases">
        <title>Comparative genomic analysis of denitrifying bacteria from Halomonas genus.</title>
        <authorList>
            <person name="Wang L."/>
            <person name="Shao Z."/>
        </authorList>
    </citation>
    <scope>NUCLEOTIDE SEQUENCE [LARGE SCALE GENOMIC DNA]</scope>
    <source>
        <strain evidence="1 2">A4</strain>
    </source>
</reference>
<dbReference type="Pfam" id="PF07277">
    <property type="entry name" value="SapC"/>
    <property type="match status" value="1"/>
</dbReference>
<keyword evidence="2" id="KW-1185">Reference proteome</keyword>
<name>A0ABS9PET3_9GAMM</name>
<sequence>MSQFEPLDPERHLTHGWKRQDDYRFAAEDAWAPLLLAELPTALAVYPLAFAPRLRGGHRLVALQGLHQDKNLLVAPSGRWALGYVPSYYRGYPFSLNRVIAGGQERQLLCFDHASGLYRERPQTDQGEQRFFDDQGQPTPLVVKLFGFLKQCASNQALTDRAVDALEKAGLLTGWTLDVENPDPARPLLMGLKRIDDQALAALDGPTLAELRDAQALPIAYGQRFSTSRLGVLHKFAQLHAAHAARQTQATSTNLDGLFGEGDDDLEFDFDQ</sequence>
<dbReference type="Proteomes" id="UP000814385">
    <property type="component" value="Unassembled WGS sequence"/>
</dbReference>
<dbReference type="InterPro" id="IPR010836">
    <property type="entry name" value="SapC"/>
</dbReference>
<dbReference type="RefSeq" id="WP_238979033.1">
    <property type="nucleotide sequence ID" value="NZ_JABFUC010000021.1"/>
</dbReference>
<evidence type="ECO:0000313" key="2">
    <source>
        <dbReference type="Proteomes" id="UP000814385"/>
    </source>
</evidence>
<dbReference type="EMBL" id="JABFUC010000021">
    <property type="protein sequence ID" value="MCG6659767.1"/>
    <property type="molecule type" value="Genomic_DNA"/>
</dbReference>
<evidence type="ECO:0000313" key="1">
    <source>
        <dbReference type="EMBL" id="MCG6659767.1"/>
    </source>
</evidence>